<feature type="transmembrane region" description="Helical" evidence="1">
    <location>
        <begin position="111"/>
        <end position="132"/>
    </location>
</feature>
<organism evidence="2 3">
    <name type="scientific">Candidatus Collierbacteria bacterium GW2011_GWA2_44_99</name>
    <dbReference type="NCBI Taxonomy" id="1618380"/>
    <lineage>
        <taxon>Bacteria</taxon>
        <taxon>Candidatus Collieribacteriota</taxon>
    </lineage>
</organism>
<sequence length="228" mass="25603">MALAISIILTWLWTLTPILNLYNLQLTGFLTLIYFAFKKHSRFPSVLILNIICLLLIFSTGGLSSPLFFLLDLLLIALALLFEPKQAVIASFLIVSLFLIQNFSTLDTSKIINLLSLVLMTPIAVIFSKNYLENLQNQGRIQLLEEVVQEEETESLLWISQTKPSIASVLNSTTDLVMYFNSKGRELLIATPILEKLKSIQSDLITLYTSTSTLEKSLEADSDKVRVS</sequence>
<accession>A0A0G1MY90</accession>
<evidence type="ECO:0000313" key="2">
    <source>
        <dbReference type="EMBL" id="KKT85737.1"/>
    </source>
</evidence>
<reference evidence="2 3" key="1">
    <citation type="journal article" date="2015" name="Nature">
        <title>rRNA introns, odd ribosomes, and small enigmatic genomes across a large radiation of phyla.</title>
        <authorList>
            <person name="Brown C.T."/>
            <person name="Hug L.A."/>
            <person name="Thomas B.C."/>
            <person name="Sharon I."/>
            <person name="Castelle C.J."/>
            <person name="Singh A."/>
            <person name="Wilkins M.J."/>
            <person name="Williams K.H."/>
            <person name="Banfield J.F."/>
        </authorList>
    </citation>
    <scope>NUCLEOTIDE SEQUENCE [LARGE SCALE GENOMIC DNA]</scope>
</reference>
<feature type="transmembrane region" description="Helical" evidence="1">
    <location>
        <begin position="43"/>
        <end position="60"/>
    </location>
</feature>
<keyword evidence="1" id="KW-0812">Transmembrane</keyword>
<dbReference type="AlphaFoldDB" id="A0A0G1MY90"/>
<keyword evidence="1" id="KW-0472">Membrane</keyword>
<feature type="transmembrane region" description="Helical" evidence="1">
    <location>
        <begin position="12"/>
        <end position="36"/>
    </location>
</feature>
<evidence type="ECO:0000256" key="1">
    <source>
        <dbReference type="SAM" id="Phobius"/>
    </source>
</evidence>
<keyword evidence="1" id="KW-1133">Transmembrane helix</keyword>
<feature type="transmembrane region" description="Helical" evidence="1">
    <location>
        <begin position="87"/>
        <end position="105"/>
    </location>
</feature>
<name>A0A0G1MY90_9BACT</name>
<comment type="caution">
    <text evidence="2">The sequence shown here is derived from an EMBL/GenBank/DDBJ whole genome shotgun (WGS) entry which is preliminary data.</text>
</comment>
<evidence type="ECO:0000313" key="3">
    <source>
        <dbReference type="Proteomes" id="UP000034797"/>
    </source>
</evidence>
<dbReference type="EMBL" id="LCJW01000023">
    <property type="protein sequence ID" value="KKT85737.1"/>
    <property type="molecule type" value="Genomic_DNA"/>
</dbReference>
<dbReference type="Proteomes" id="UP000034797">
    <property type="component" value="Unassembled WGS sequence"/>
</dbReference>
<proteinExistence type="predicted"/>
<protein>
    <submittedName>
        <fullName evidence="2">Uncharacterized protein</fullName>
    </submittedName>
</protein>
<gene>
    <name evidence="2" type="ORF">UW84_C0023G0001</name>
</gene>